<feature type="region of interest" description="Disordered" evidence="1">
    <location>
        <begin position="91"/>
        <end position="120"/>
    </location>
</feature>
<reference evidence="4" key="1">
    <citation type="submission" date="2016-10" db="EMBL/GenBank/DDBJ databases">
        <authorList>
            <person name="Varghese N."/>
            <person name="Submissions S."/>
        </authorList>
    </citation>
    <scope>NUCLEOTIDE SEQUENCE [LARGE SCALE GENOMIC DNA]</scope>
    <source>
        <strain evidence="4">SP</strain>
    </source>
</reference>
<evidence type="ECO:0000256" key="1">
    <source>
        <dbReference type="SAM" id="MobiDB-lite"/>
    </source>
</evidence>
<keyword evidence="4" id="KW-1185">Reference proteome</keyword>
<evidence type="ECO:0000313" key="4">
    <source>
        <dbReference type="Proteomes" id="UP000198935"/>
    </source>
</evidence>
<dbReference type="OrthoDB" id="2138957at2"/>
<evidence type="ECO:0000313" key="3">
    <source>
        <dbReference type="EMBL" id="SDY53875.1"/>
    </source>
</evidence>
<keyword evidence="2" id="KW-0812">Transmembrane</keyword>
<feature type="transmembrane region" description="Helical" evidence="2">
    <location>
        <begin position="7"/>
        <end position="27"/>
    </location>
</feature>
<dbReference type="Gene3D" id="3.30.1490.480">
    <property type="entry name" value="Endolytic murein transglycosylase"/>
    <property type="match status" value="1"/>
</dbReference>
<feature type="compositionally biased region" description="Basic and acidic residues" evidence="1">
    <location>
        <begin position="91"/>
        <end position="111"/>
    </location>
</feature>
<organism evidence="3 4">
    <name type="scientific">Evansella caseinilytica</name>
    <dbReference type="NCBI Taxonomy" id="1503961"/>
    <lineage>
        <taxon>Bacteria</taxon>
        <taxon>Bacillati</taxon>
        <taxon>Bacillota</taxon>
        <taxon>Bacilli</taxon>
        <taxon>Bacillales</taxon>
        <taxon>Bacillaceae</taxon>
        <taxon>Evansella</taxon>
    </lineage>
</organism>
<dbReference type="EMBL" id="FNPI01000002">
    <property type="protein sequence ID" value="SDY53875.1"/>
    <property type="molecule type" value="Genomic_DNA"/>
</dbReference>
<evidence type="ECO:0000256" key="2">
    <source>
        <dbReference type="SAM" id="Phobius"/>
    </source>
</evidence>
<proteinExistence type="predicted"/>
<keyword evidence="2" id="KW-0472">Membrane</keyword>
<evidence type="ECO:0008006" key="5">
    <source>
        <dbReference type="Google" id="ProtNLM"/>
    </source>
</evidence>
<accession>A0A1H3KQ90</accession>
<dbReference type="STRING" id="1503961.SAMN05421736_102212"/>
<sequence>MSLKHQLRGAAIGIVAATTTVAAVYYFSSKTQATPPEEQALTPEDAIQVLKDADYEVLTEADYVIMMDQLDGLTADLQILTDEKKELEATLESVKEEAEQAKEKESDKDDEKEKEEEPETVYQTVLLIQPGMTSIDIGRQLAKMNVISDSQKFIDYMLDNELDRNIDLGEYYITSDMSTKEIAKLITK</sequence>
<keyword evidence="2" id="KW-1133">Transmembrane helix</keyword>
<name>A0A1H3KQ90_9BACI</name>
<protein>
    <recommendedName>
        <fullName evidence="5">YceG-like family protein</fullName>
    </recommendedName>
</protein>
<dbReference type="Proteomes" id="UP000198935">
    <property type="component" value="Unassembled WGS sequence"/>
</dbReference>
<gene>
    <name evidence="3" type="ORF">SAMN05421736_102212</name>
</gene>
<dbReference type="AlphaFoldDB" id="A0A1H3KQ90"/>